<keyword evidence="3" id="KW-1185">Reference proteome</keyword>
<evidence type="ECO:0000313" key="2">
    <source>
        <dbReference type="EMBL" id="RNA33604.1"/>
    </source>
</evidence>
<keyword evidence="2" id="KW-0378">Hydrolase</keyword>
<dbReference type="InterPro" id="IPR012337">
    <property type="entry name" value="RNaseH-like_sf"/>
</dbReference>
<dbReference type="Proteomes" id="UP000276133">
    <property type="component" value="Unassembled WGS sequence"/>
</dbReference>
<feature type="domain" description="Integrase zinc-binding" evidence="1">
    <location>
        <begin position="60"/>
        <end position="88"/>
    </location>
</feature>
<dbReference type="SUPFAM" id="SSF53098">
    <property type="entry name" value="Ribonuclease H-like"/>
    <property type="match status" value="1"/>
</dbReference>
<name>A0A3M7SCR1_BRAPC</name>
<proteinExistence type="predicted"/>
<evidence type="ECO:0000313" key="3">
    <source>
        <dbReference type="Proteomes" id="UP000276133"/>
    </source>
</evidence>
<accession>A0A3M7SCR1</accession>
<dbReference type="Pfam" id="PF17921">
    <property type="entry name" value="Integrase_H2C2"/>
    <property type="match status" value="1"/>
</dbReference>
<sequence length="243" mass="28575">MAKKFRRNYLCLNSTDLIPRKSQHLLTLNPAFGSPSFKEPMDFLKVVESQKISESCAPELIREEYFWKNIDRDVEQYILACDICKLNNLIALKEHPAKTLNIKGISDRIAIDLVFGPPLTEEGFLRVMVFSEYLTKYPYVEPIKRKTTIEIADHLWKFICMFGPPKLMFGRKMNRFRNWSSVDSEFKHNALDERVLEIKFLMENPIQKHFVTSKIRCRHLISGILSQKTHFVSLFRILNVLKF</sequence>
<dbReference type="EMBL" id="REGN01001612">
    <property type="protein sequence ID" value="RNA33604.1"/>
    <property type="molecule type" value="Genomic_DNA"/>
</dbReference>
<dbReference type="InterPro" id="IPR041588">
    <property type="entry name" value="Integrase_H2C2"/>
</dbReference>
<dbReference type="GO" id="GO:0003676">
    <property type="term" value="F:nucleic acid binding"/>
    <property type="evidence" value="ECO:0007669"/>
    <property type="project" value="InterPro"/>
</dbReference>
<dbReference type="AlphaFoldDB" id="A0A3M7SCR1"/>
<dbReference type="STRING" id="10195.A0A3M7SCR1"/>
<dbReference type="InterPro" id="IPR036397">
    <property type="entry name" value="RNaseH_sf"/>
</dbReference>
<keyword evidence="2" id="KW-0255">Endonuclease</keyword>
<dbReference type="Gene3D" id="1.10.340.70">
    <property type="match status" value="1"/>
</dbReference>
<comment type="caution">
    <text evidence="2">The sequence shown here is derived from an EMBL/GenBank/DDBJ whole genome shotgun (WGS) entry which is preliminary data.</text>
</comment>
<dbReference type="Gene3D" id="3.30.420.10">
    <property type="entry name" value="Ribonuclease H-like superfamily/Ribonuclease H"/>
    <property type="match status" value="1"/>
</dbReference>
<keyword evidence="2" id="KW-0540">Nuclease</keyword>
<reference evidence="2 3" key="1">
    <citation type="journal article" date="2018" name="Sci. Rep.">
        <title>Genomic signatures of local adaptation to the degree of environmental predictability in rotifers.</title>
        <authorList>
            <person name="Franch-Gras L."/>
            <person name="Hahn C."/>
            <person name="Garcia-Roger E.M."/>
            <person name="Carmona M.J."/>
            <person name="Serra M."/>
            <person name="Gomez A."/>
        </authorList>
    </citation>
    <scope>NUCLEOTIDE SEQUENCE [LARGE SCALE GENOMIC DNA]</scope>
    <source>
        <strain evidence="2">HYR1</strain>
    </source>
</reference>
<organism evidence="2 3">
    <name type="scientific">Brachionus plicatilis</name>
    <name type="common">Marine rotifer</name>
    <name type="synonym">Brachionus muelleri</name>
    <dbReference type="NCBI Taxonomy" id="10195"/>
    <lineage>
        <taxon>Eukaryota</taxon>
        <taxon>Metazoa</taxon>
        <taxon>Spiralia</taxon>
        <taxon>Gnathifera</taxon>
        <taxon>Rotifera</taxon>
        <taxon>Eurotatoria</taxon>
        <taxon>Monogononta</taxon>
        <taxon>Pseudotrocha</taxon>
        <taxon>Ploima</taxon>
        <taxon>Brachionidae</taxon>
        <taxon>Brachionus</taxon>
    </lineage>
</organism>
<evidence type="ECO:0000259" key="1">
    <source>
        <dbReference type="Pfam" id="PF17921"/>
    </source>
</evidence>
<gene>
    <name evidence="2" type="ORF">BpHYR1_045534</name>
</gene>
<protein>
    <submittedName>
        <fullName evidence="2">Enzymatic poly Endonuclease Reverse</fullName>
    </submittedName>
</protein>
<dbReference type="GO" id="GO:0004519">
    <property type="term" value="F:endonuclease activity"/>
    <property type="evidence" value="ECO:0007669"/>
    <property type="project" value="UniProtKB-KW"/>
</dbReference>
<dbReference type="OrthoDB" id="413122at2759"/>